<dbReference type="HOGENOM" id="CLU_039952_1_2_1"/>
<evidence type="ECO:0000313" key="3">
    <source>
        <dbReference type="Proteomes" id="UP000001745"/>
    </source>
</evidence>
<dbReference type="PhylomeDB" id="B8MRG8"/>
<feature type="region of interest" description="Disordered" evidence="1">
    <location>
        <begin position="34"/>
        <end position="57"/>
    </location>
</feature>
<dbReference type="Proteomes" id="UP000001745">
    <property type="component" value="Unassembled WGS sequence"/>
</dbReference>
<dbReference type="AlphaFoldDB" id="B8MRG8"/>
<gene>
    <name evidence="2" type="ORF">TSTA_056050</name>
</gene>
<keyword evidence="3" id="KW-1185">Reference proteome</keyword>
<dbReference type="VEuPathDB" id="FungiDB:TSTA_056050"/>
<organism evidence="2 3">
    <name type="scientific">Talaromyces stipitatus (strain ATCC 10500 / CBS 375.48 / QM 6759 / NRRL 1006)</name>
    <name type="common">Penicillium stipitatum</name>
    <dbReference type="NCBI Taxonomy" id="441959"/>
    <lineage>
        <taxon>Eukaryota</taxon>
        <taxon>Fungi</taxon>
        <taxon>Dikarya</taxon>
        <taxon>Ascomycota</taxon>
        <taxon>Pezizomycotina</taxon>
        <taxon>Eurotiomycetes</taxon>
        <taxon>Eurotiomycetidae</taxon>
        <taxon>Eurotiales</taxon>
        <taxon>Trichocomaceae</taxon>
        <taxon>Talaromyces</taxon>
        <taxon>Talaromyces sect. Talaromyces</taxon>
    </lineage>
</organism>
<reference evidence="3" key="1">
    <citation type="journal article" date="2015" name="Genome Announc.">
        <title>Genome sequence of the AIDS-associated pathogen Penicillium marneffei (ATCC18224) and its near taxonomic relative Talaromyces stipitatus (ATCC10500).</title>
        <authorList>
            <person name="Nierman W.C."/>
            <person name="Fedorova-Abrams N.D."/>
            <person name="Andrianopoulos A."/>
        </authorList>
    </citation>
    <scope>NUCLEOTIDE SEQUENCE [LARGE SCALE GENOMIC DNA]</scope>
    <source>
        <strain evidence="3">ATCC 10500 / CBS 375.48 / QM 6759 / NRRL 1006</strain>
    </source>
</reference>
<feature type="region of interest" description="Disordered" evidence="1">
    <location>
        <begin position="141"/>
        <end position="209"/>
    </location>
</feature>
<dbReference type="InParanoid" id="B8MRG8"/>
<dbReference type="GeneID" id="8100670"/>
<feature type="compositionally biased region" description="Pro residues" evidence="1">
    <location>
        <begin position="187"/>
        <end position="198"/>
    </location>
</feature>
<dbReference type="RefSeq" id="XP_002487216.1">
    <property type="nucleotide sequence ID" value="XM_002487171.1"/>
</dbReference>
<sequence>MYHQTSPSRGWQAYDYTTSPPSSPYYQSFYAANTASPRAPPKRHSRKASYASPRESGWYSHYPQYQEPIPEYASSRKFDNKRKHRASMPGDVPSYGYVFGYDYVRPSRTPTRPIVIDVVDEADDEPTYIYREPRSVRFQRSSYTTARKTKTTTDPYSFSHQAPPIYEEDVKRSRARRASTSTRTSPQKPPKMTTPPKSPSKATAEDAKRAGIPHGYSIKNWDPDEAPIILLGSVFDANSLGKWIYDWTVYHHGASTPMADVAGELWLLLIKLAGKVKRADEFLDRGGLSDEAKDLLEDFVESGERLWIRFKDLLESCEKFMYDAAKRETRRGAPVSMGRNAGCEFVESMFGRDRNLHETEKLMNSIRLWDMRFDANCEAILRPSRRSSRRQSTV</sequence>
<protein>
    <recommendedName>
        <fullName evidence="4">Vegetative cell wall protein gp1</fullName>
    </recommendedName>
</protein>
<dbReference type="OrthoDB" id="5398854at2759"/>
<evidence type="ECO:0000313" key="2">
    <source>
        <dbReference type="EMBL" id="EED13105.1"/>
    </source>
</evidence>
<accession>B8MRG8</accession>
<dbReference type="eggNOG" id="ENOG502SK85">
    <property type="taxonomic scope" value="Eukaryota"/>
</dbReference>
<name>B8MRG8_TALSN</name>
<evidence type="ECO:0008006" key="4">
    <source>
        <dbReference type="Google" id="ProtNLM"/>
    </source>
</evidence>
<dbReference type="OMA" id="WSRFKKL"/>
<proteinExistence type="predicted"/>
<dbReference type="EMBL" id="EQ962659">
    <property type="protein sequence ID" value="EED13105.1"/>
    <property type="molecule type" value="Genomic_DNA"/>
</dbReference>
<evidence type="ECO:0000256" key="1">
    <source>
        <dbReference type="SAM" id="MobiDB-lite"/>
    </source>
</evidence>
<dbReference type="STRING" id="441959.B8MRG8"/>